<evidence type="ECO:0000256" key="5">
    <source>
        <dbReference type="ARBA" id="ARBA00022692"/>
    </source>
</evidence>
<dbReference type="Proteomes" id="UP001596989">
    <property type="component" value="Unassembled WGS sequence"/>
</dbReference>
<organism evidence="11 12">
    <name type="scientific">Paenibacillus chungangensis</name>
    <dbReference type="NCBI Taxonomy" id="696535"/>
    <lineage>
        <taxon>Bacteria</taxon>
        <taxon>Bacillati</taxon>
        <taxon>Bacillota</taxon>
        <taxon>Bacilli</taxon>
        <taxon>Bacillales</taxon>
        <taxon>Paenibacillaceae</taxon>
        <taxon>Paenibacillus</taxon>
    </lineage>
</organism>
<keyword evidence="5 9" id="KW-0812">Transmembrane</keyword>
<accession>A0ABW3HQV0</accession>
<evidence type="ECO:0000256" key="9">
    <source>
        <dbReference type="SAM" id="Phobius"/>
    </source>
</evidence>
<dbReference type="RefSeq" id="WP_377564201.1">
    <property type="nucleotide sequence ID" value="NZ_JBHTJZ010000011.1"/>
</dbReference>
<sequence length="166" mass="18465">MNKAHIARVVMKADHVLFKTVQVITVLLLAGIVLTISASVFTRWIIFYPLNFADALAKYMLMWMAFLGMGLALRSGEHIAVDMLVTKLKGAARKFVQGCIHVLLSVFLLIIAYYGFQYAMDGRDSYDPFVFGISMMIPYLSVSVGAIYACIQINLRMIGQMLGGDL</sequence>
<keyword evidence="4" id="KW-0997">Cell inner membrane</keyword>
<evidence type="ECO:0000256" key="7">
    <source>
        <dbReference type="ARBA" id="ARBA00023136"/>
    </source>
</evidence>
<evidence type="ECO:0000256" key="6">
    <source>
        <dbReference type="ARBA" id="ARBA00022989"/>
    </source>
</evidence>
<keyword evidence="7 9" id="KW-0472">Membrane</keyword>
<feature type="transmembrane region" description="Helical" evidence="9">
    <location>
        <begin position="21"/>
        <end position="50"/>
    </location>
</feature>
<protein>
    <submittedName>
        <fullName evidence="11">TRAP transporter small permease</fullName>
    </submittedName>
</protein>
<feature type="transmembrane region" description="Helical" evidence="9">
    <location>
        <begin position="95"/>
        <end position="116"/>
    </location>
</feature>
<feature type="transmembrane region" description="Helical" evidence="9">
    <location>
        <begin position="56"/>
        <end position="74"/>
    </location>
</feature>
<evidence type="ECO:0000256" key="3">
    <source>
        <dbReference type="ARBA" id="ARBA00022475"/>
    </source>
</evidence>
<keyword evidence="12" id="KW-1185">Reference proteome</keyword>
<comment type="caution">
    <text evidence="11">The sequence shown here is derived from an EMBL/GenBank/DDBJ whole genome shotgun (WGS) entry which is preliminary data.</text>
</comment>
<comment type="subcellular location">
    <subcellularLocation>
        <location evidence="1">Cell inner membrane</location>
        <topology evidence="1">Multi-pass membrane protein</topology>
    </subcellularLocation>
</comment>
<evidence type="ECO:0000256" key="8">
    <source>
        <dbReference type="ARBA" id="ARBA00038436"/>
    </source>
</evidence>
<evidence type="ECO:0000256" key="1">
    <source>
        <dbReference type="ARBA" id="ARBA00004429"/>
    </source>
</evidence>
<feature type="domain" description="Tripartite ATP-independent periplasmic transporters DctQ component" evidence="10">
    <location>
        <begin position="32"/>
        <end position="159"/>
    </location>
</feature>
<gene>
    <name evidence="11" type="ORF">ACFQ2I_10955</name>
</gene>
<proteinExistence type="inferred from homology"/>
<feature type="transmembrane region" description="Helical" evidence="9">
    <location>
        <begin position="128"/>
        <end position="151"/>
    </location>
</feature>
<evidence type="ECO:0000259" key="10">
    <source>
        <dbReference type="Pfam" id="PF04290"/>
    </source>
</evidence>
<keyword evidence="6 9" id="KW-1133">Transmembrane helix</keyword>
<keyword evidence="3" id="KW-1003">Cell membrane</keyword>
<reference evidence="12" key="1">
    <citation type="journal article" date="2019" name="Int. J. Syst. Evol. Microbiol.">
        <title>The Global Catalogue of Microorganisms (GCM) 10K type strain sequencing project: providing services to taxonomists for standard genome sequencing and annotation.</title>
        <authorList>
            <consortium name="The Broad Institute Genomics Platform"/>
            <consortium name="The Broad Institute Genome Sequencing Center for Infectious Disease"/>
            <person name="Wu L."/>
            <person name="Ma J."/>
        </authorList>
    </citation>
    <scope>NUCLEOTIDE SEQUENCE [LARGE SCALE GENOMIC DNA]</scope>
    <source>
        <strain evidence="12">CCUG 59129</strain>
    </source>
</reference>
<dbReference type="PANTHER" id="PTHR35011">
    <property type="entry name" value="2,3-DIKETO-L-GULONATE TRAP TRANSPORTER SMALL PERMEASE PROTEIN YIAM"/>
    <property type="match status" value="1"/>
</dbReference>
<name>A0ABW3HQV0_9BACL</name>
<dbReference type="InterPro" id="IPR055348">
    <property type="entry name" value="DctQ"/>
</dbReference>
<dbReference type="InterPro" id="IPR007387">
    <property type="entry name" value="TRAP_DctQ"/>
</dbReference>
<dbReference type="Pfam" id="PF04290">
    <property type="entry name" value="DctQ"/>
    <property type="match status" value="1"/>
</dbReference>
<evidence type="ECO:0000313" key="12">
    <source>
        <dbReference type="Proteomes" id="UP001596989"/>
    </source>
</evidence>
<keyword evidence="2" id="KW-0813">Transport</keyword>
<dbReference type="PANTHER" id="PTHR35011:SF5">
    <property type="entry name" value="SIALIC ACID TRAP TRANSPORTER SMALL PERMEASE PROTEIN SIAQ"/>
    <property type="match status" value="1"/>
</dbReference>
<comment type="similarity">
    <text evidence="8">Belongs to the TRAP transporter small permease family.</text>
</comment>
<evidence type="ECO:0000256" key="2">
    <source>
        <dbReference type="ARBA" id="ARBA00022448"/>
    </source>
</evidence>
<evidence type="ECO:0000256" key="4">
    <source>
        <dbReference type="ARBA" id="ARBA00022519"/>
    </source>
</evidence>
<evidence type="ECO:0000313" key="11">
    <source>
        <dbReference type="EMBL" id="MFD0959911.1"/>
    </source>
</evidence>
<dbReference type="EMBL" id="JBHTJZ010000011">
    <property type="protein sequence ID" value="MFD0959911.1"/>
    <property type="molecule type" value="Genomic_DNA"/>
</dbReference>